<dbReference type="PROSITE" id="PS51257">
    <property type="entry name" value="PROKAR_LIPOPROTEIN"/>
    <property type="match status" value="1"/>
</dbReference>
<dbReference type="InterPro" id="IPR007210">
    <property type="entry name" value="ABC_Gly_betaine_transp_sub-bd"/>
</dbReference>
<name>A0A3N5AXY2_9BACI</name>
<evidence type="ECO:0000259" key="2">
    <source>
        <dbReference type="Pfam" id="PF04069"/>
    </source>
</evidence>
<accession>A0A3N5AXY2</accession>
<dbReference type="Gene3D" id="3.40.190.100">
    <property type="entry name" value="Glycine betaine-binding periplasmic protein, domain 2"/>
    <property type="match status" value="1"/>
</dbReference>
<keyword evidence="4" id="KW-1185">Reference proteome</keyword>
<dbReference type="AlphaFoldDB" id="A0A3N5AXY2"/>
<dbReference type="OrthoDB" id="9801163at2"/>
<protein>
    <submittedName>
        <fullName evidence="3">Glycine betaine/proline transport system substrate-binding protein</fullName>
    </submittedName>
</protein>
<dbReference type="EMBL" id="RKRF01000014">
    <property type="protein sequence ID" value="RPF50116.1"/>
    <property type="molecule type" value="Genomic_DNA"/>
</dbReference>
<dbReference type="Proteomes" id="UP000276443">
    <property type="component" value="Unassembled WGS sequence"/>
</dbReference>
<feature type="signal peptide" evidence="1">
    <location>
        <begin position="1"/>
        <end position="17"/>
    </location>
</feature>
<evidence type="ECO:0000256" key="1">
    <source>
        <dbReference type="SAM" id="SignalP"/>
    </source>
</evidence>
<organism evidence="3 4">
    <name type="scientific">Aquisalibacillus elongatus</name>
    <dbReference type="NCBI Taxonomy" id="485577"/>
    <lineage>
        <taxon>Bacteria</taxon>
        <taxon>Bacillati</taxon>
        <taxon>Bacillota</taxon>
        <taxon>Bacilli</taxon>
        <taxon>Bacillales</taxon>
        <taxon>Bacillaceae</taxon>
        <taxon>Aquisalibacillus</taxon>
    </lineage>
</organism>
<evidence type="ECO:0000313" key="3">
    <source>
        <dbReference type="EMBL" id="RPF50116.1"/>
    </source>
</evidence>
<feature type="chain" id="PRO_5038677250" evidence="1">
    <location>
        <begin position="18"/>
        <end position="331"/>
    </location>
</feature>
<dbReference type="Pfam" id="PF04069">
    <property type="entry name" value="OpuAC"/>
    <property type="match status" value="1"/>
</dbReference>
<proteinExistence type="predicted"/>
<sequence length="331" mass="37289">MKKLIISLSLSVLVFLAACSGGSDDSLEEIVLADAGWDSIKVHNSIMQNIMEYGYDYETDVLSGSTPNTVQGLRDGDVNVYSEIWTDNIREVYEEAIENEEIVKASVNFDDNVQGLYVPTYVIEGDEERGIEPIAPDLETVEDLANYPDVFEDPEDNSKGRIVNGPSGWAVNETIQQKVEFYGLDEQFNVLSPGSDSAVVSSLTSAYESGEPWVGYYWSPTWVTASYDLTLLEEPEYDEEVWIESKGTEFPPNDVVVGVHGDFPEQAPEVYEFLQNYETSTKLTEEALTYMLENDTEADEAAVWWMNEHEDLWTEWVPEDVAEKVKEGIQE</sequence>
<dbReference type="SUPFAM" id="SSF53850">
    <property type="entry name" value="Periplasmic binding protein-like II"/>
    <property type="match status" value="1"/>
</dbReference>
<dbReference type="Gene3D" id="3.40.190.10">
    <property type="entry name" value="Periplasmic binding protein-like II"/>
    <property type="match status" value="1"/>
</dbReference>
<reference evidence="3 4" key="1">
    <citation type="submission" date="2018-11" db="EMBL/GenBank/DDBJ databases">
        <title>Genomic Encyclopedia of Type Strains, Phase IV (KMG-IV): sequencing the most valuable type-strain genomes for metagenomic binning, comparative biology and taxonomic classification.</title>
        <authorList>
            <person name="Goeker M."/>
        </authorList>
    </citation>
    <scope>NUCLEOTIDE SEQUENCE [LARGE SCALE GENOMIC DNA]</scope>
    <source>
        <strain evidence="3 4">DSM 18090</strain>
    </source>
</reference>
<dbReference type="GO" id="GO:0022857">
    <property type="term" value="F:transmembrane transporter activity"/>
    <property type="evidence" value="ECO:0007669"/>
    <property type="project" value="InterPro"/>
</dbReference>
<keyword evidence="1" id="KW-0732">Signal</keyword>
<dbReference type="CDD" id="cd13641">
    <property type="entry name" value="PBP2_HisX_like"/>
    <property type="match status" value="1"/>
</dbReference>
<dbReference type="GO" id="GO:0043190">
    <property type="term" value="C:ATP-binding cassette (ABC) transporter complex"/>
    <property type="evidence" value="ECO:0007669"/>
    <property type="project" value="InterPro"/>
</dbReference>
<comment type="caution">
    <text evidence="3">The sequence shown here is derived from an EMBL/GenBank/DDBJ whole genome shotgun (WGS) entry which is preliminary data.</text>
</comment>
<evidence type="ECO:0000313" key="4">
    <source>
        <dbReference type="Proteomes" id="UP000276443"/>
    </source>
</evidence>
<feature type="domain" description="ABC-type glycine betaine transport system substrate-binding" evidence="2">
    <location>
        <begin position="29"/>
        <end position="308"/>
    </location>
</feature>
<dbReference type="RefSeq" id="WP_124223749.1">
    <property type="nucleotide sequence ID" value="NZ_RKRF01000014.1"/>
</dbReference>
<gene>
    <name evidence="3" type="ORF">EDC24_2934</name>
</gene>